<protein>
    <submittedName>
        <fullName evidence="1">Uncharacterized protein</fullName>
    </submittedName>
</protein>
<sequence length="95" mass="11328">METLEMGLAKFRLSFKPSEASPTVIFWDEKFARDDEDRFFKVVDKMVKYALRKGDASRKFPYESAVGNLRLYIKLVDNDRVWFYNLLKKYQDETA</sequence>
<name>A0A368JU00_9BACT</name>
<dbReference type="OrthoDB" id="960041at2"/>
<proteinExistence type="predicted"/>
<keyword evidence="2" id="KW-1185">Reference proteome</keyword>
<dbReference type="AlphaFoldDB" id="A0A368JU00"/>
<gene>
    <name evidence="1" type="ORF">DUE52_09945</name>
</gene>
<organism evidence="1 2">
    <name type="scientific">Larkinella punicea</name>
    <dbReference type="NCBI Taxonomy" id="2315727"/>
    <lineage>
        <taxon>Bacteria</taxon>
        <taxon>Pseudomonadati</taxon>
        <taxon>Bacteroidota</taxon>
        <taxon>Cytophagia</taxon>
        <taxon>Cytophagales</taxon>
        <taxon>Spirosomataceae</taxon>
        <taxon>Larkinella</taxon>
    </lineage>
</organism>
<evidence type="ECO:0000313" key="1">
    <source>
        <dbReference type="EMBL" id="RCR69661.1"/>
    </source>
</evidence>
<evidence type="ECO:0000313" key="2">
    <source>
        <dbReference type="Proteomes" id="UP000253383"/>
    </source>
</evidence>
<dbReference type="RefSeq" id="WP_114405855.1">
    <property type="nucleotide sequence ID" value="NZ_QOWE01000007.1"/>
</dbReference>
<reference evidence="1 2" key="1">
    <citation type="submission" date="2018-07" db="EMBL/GenBank/DDBJ databases">
        <title>Genome analysis of Larkinella rosea.</title>
        <authorList>
            <person name="Zhou Z."/>
            <person name="Wang G."/>
        </authorList>
    </citation>
    <scope>NUCLEOTIDE SEQUENCE [LARGE SCALE GENOMIC DNA]</scope>
    <source>
        <strain evidence="2">zzj9</strain>
    </source>
</reference>
<dbReference type="Proteomes" id="UP000253383">
    <property type="component" value="Unassembled WGS sequence"/>
</dbReference>
<accession>A0A368JU00</accession>
<dbReference type="EMBL" id="QOWE01000007">
    <property type="protein sequence ID" value="RCR69661.1"/>
    <property type="molecule type" value="Genomic_DNA"/>
</dbReference>
<comment type="caution">
    <text evidence="1">The sequence shown here is derived from an EMBL/GenBank/DDBJ whole genome shotgun (WGS) entry which is preliminary data.</text>
</comment>